<dbReference type="STRING" id="402676.B6K2Y7"/>
<feature type="transmembrane region" description="Helical" evidence="6">
    <location>
        <begin position="303"/>
        <end position="325"/>
    </location>
</feature>
<evidence type="ECO:0000313" key="9">
    <source>
        <dbReference type="Proteomes" id="UP000001744"/>
    </source>
</evidence>
<feature type="transmembrane region" description="Helical" evidence="6">
    <location>
        <begin position="345"/>
        <end position="366"/>
    </location>
</feature>
<feature type="transmembrane region" description="Helical" evidence="6">
    <location>
        <begin position="378"/>
        <end position="399"/>
    </location>
</feature>
<keyword evidence="9" id="KW-1185">Reference proteome</keyword>
<dbReference type="PROSITE" id="PS50850">
    <property type="entry name" value="MFS"/>
    <property type="match status" value="1"/>
</dbReference>
<dbReference type="HOGENOM" id="CLU_008455_11_5_1"/>
<keyword evidence="5 6" id="KW-0472">Membrane</keyword>
<proteinExistence type="predicted"/>
<feature type="domain" description="Major facilitator superfamily (MFS) profile" evidence="7">
    <location>
        <begin position="43"/>
        <end position="469"/>
    </location>
</feature>
<evidence type="ECO:0000256" key="6">
    <source>
        <dbReference type="SAM" id="Phobius"/>
    </source>
</evidence>
<evidence type="ECO:0000256" key="2">
    <source>
        <dbReference type="ARBA" id="ARBA00022448"/>
    </source>
</evidence>
<evidence type="ECO:0000259" key="7">
    <source>
        <dbReference type="PROSITE" id="PS50850"/>
    </source>
</evidence>
<dbReference type="RefSeq" id="XP_002174137.1">
    <property type="nucleotide sequence ID" value="XM_002174101.2"/>
</dbReference>
<comment type="subcellular location">
    <subcellularLocation>
        <location evidence="1">Membrane</location>
        <topology evidence="1">Multi-pass membrane protein</topology>
    </subcellularLocation>
</comment>
<feature type="transmembrane region" description="Helical" evidence="6">
    <location>
        <begin position="440"/>
        <end position="462"/>
    </location>
</feature>
<dbReference type="InterPro" id="IPR020846">
    <property type="entry name" value="MFS_dom"/>
</dbReference>
<keyword evidence="3 6" id="KW-0812">Transmembrane</keyword>
<feature type="transmembrane region" description="Helical" evidence="6">
    <location>
        <begin position="132"/>
        <end position="153"/>
    </location>
</feature>
<keyword evidence="2" id="KW-0813">Transport</keyword>
<dbReference type="OrthoDB" id="3936150at2759"/>
<dbReference type="JaponicusDB" id="SJAG_02962"/>
<evidence type="ECO:0000256" key="3">
    <source>
        <dbReference type="ARBA" id="ARBA00022692"/>
    </source>
</evidence>
<reference evidence="8 9" key="1">
    <citation type="journal article" date="2011" name="Science">
        <title>Comparative functional genomics of the fission yeasts.</title>
        <authorList>
            <person name="Rhind N."/>
            <person name="Chen Z."/>
            <person name="Yassour M."/>
            <person name="Thompson D.A."/>
            <person name="Haas B.J."/>
            <person name="Habib N."/>
            <person name="Wapinski I."/>
            <person name="Roy S."/>
            <person name="Lin M.F."/>
            <person name="Heiman D.I."/>
            <person name="Young S.K."/>
            <person name="Furuya K."/>
            <person name="Guo Y."/>
            <person name="Pidoux A."/>
            <person name="Chen H.M."/>
            <person name="Robbertse B."/>
            <person name="Goldberg J.M."/>
            <person name="Aoki K."/>
            <person name="Bayne E.H."/>
            <person name="Berlin A.M."/>
            <person name="Desjardins C.A."/>
            <person name="Dobbs E."/>
            <person name="Dukaj L."/>
            <person name="Fan L."/>
            <person name="FitzGerald M.G."/>
            <person name="French C."/>
            <person name="Gujja S."/>
            <person name="Hansen K."/>
            <person name="Keifenheim D."/>
            <person name="Levin J.Z."/>
            <person name="Mosher R.A."/>
            <person name="Mueller C.A."/>
            <person name="Pfiffner J."/>
            <person name="Priest M."/>
            <person name="Russ C."/>
            <person name="Smialowska A."/>
            <person name="Swoboda P."/>
            <person name="Sykes S.M."/>
            <person name="Vaughn M."/>
            <person name="Vengrova S."/>
            <person name="Yoder R."/>
            <person name="Zeng Q."/>
            <person name="Allshire R."/>
            <person name="Baulcombe D."/>
            <person name="Birren B.W."/>
            <person name="Brown W."/>
            <person name="Ekwall K."/>
            <person name="Kellis M."/>
            <person name="Leatherwood J."/>
            <person name="Levin H."/>
            <person name="Margalit H."/>
            <person name="Martienssen R."/>
            <person name="Nieduszynski C.A."/>
            <person name="Spatafora J.W."/>
            <person name="Friedman N."/>
            <person name="Dalgaard J.Z."/>
            <person name="Baumann P."/>
            <person name="Niki H."/>
            <person name="Regev A."/>
            <person name="Nusbaum C."/>
        </authorList>
    </citation>
    <scope>NUCLEOTIDE SEQUENCE [LARGE SCALE GENOMIC DNA]</scope>
    <source>
        <strain evidence="9">yFS275 / FY16936</strain>
    </source>
</reference>
<dbReference type="SUPFAM" id="SSF103473">
    <property type="entry name" value="MFS general substrate transporter"/>
    <property type="match status" value="1"/>
</dbReference>
<dbReference type="PANTHER" id="PTHR23502">
    <property type="entry name" value="MAJOR FACILITATOR SUPERFAMILY"/>
    <property type="match status" value="1"/>
</dbReference>
<dbReference type="AlphaFoldDB" id="B6K2Y7"/>
<feature type="transmembrane region" description="Helical" evidence="6">
    <location>
        <begin position="198"/>
        <end position="217"/>
    </location>
</feature>
<organism evidence="8 9">
    <name type="scientific">Schizosaccharomyces japonicus (strain yFS275 / FY16936)</name>
    <name type="common">Fission yeast</name>
    <dbReference type="NCBI Taxonomy" id="402676"/>
    <lineage>
        <taxon>Eukaryota</taxon>
        <taxon>Fungi</taxon>
        <taxon>Dikarya</taxon>
        <taxon>Ascomycota</taxon>
        <taxon>Taphrinomycotina</taxon>
        <taxon>Schizosaccharomycetes</taxon>
        <taxon>Schizosaccharomycetales</taxon>
        <taxon>Schizosaccharomycetaceae</taxon>
        <taxon>Schizosaccharomyces</taxon>
    </lineage>
</organism>
<evidence type="ECO:0000313" key="8">
    <source>
        <dbReference type="EMBL" id="EEB07844.1"/>
    </source>
</evidence>
<dbReference type="GO" id="GO:0055085">
    <property type="term" value="P:transmembrane transport"/>
    <property type="evidence" value="ECO:0000318"/>
    <property type="project" value="GO_Central"/>
</dbReference>
<dbReference type="PANTHER" id="PTHR23502:SF180">
    <property type="entry name" value="VITAMIN B6 TRANSPORTER BSU1"/>
    <property type="match status" value="1"/>
</dbReference>
<evidence type="ECO:0000256" key="4">
    <source>
        <dbReference type="ARBA" id="ARBA00022989"/>
    </source>
</evidence>
<feature type="transmembrane region" description="Helical" evidence="6">
    <location>
        <begin position="165"/>
        <end position="186"/>
    </location>
</feature>
<feature type="transmembrane region" description="Helical" evidence="6">
    <location>
        <begin position="411"/>
        <end position="434"/>
    </location>
</feature>
<protein>
    <submittedName>
        <fullName evidence="8">Vitamin B6 transporter bsu1</fullName>
    </submittedName>
</protein>
<dbReference type="InterPro" id="IPR011701">
    <property type="entry name" value="MFS"/>
</dbReference>
<name>B6K2Y7_SCHJY</name>
<dbReference type="GeneID" id="7051738"/>
<dbReference type="GO" id="GO:0005886">
    <property type="term" value="C:plasma membrane"/>
    <property type="evidence" value="ECO:0000318"/>
    <property type="project" value="GO_Central"/>
</dbReference>
<feature type="transmembrane region" description="Helical" evidence="6">
    <location>
        <begin position="41"/>
        <end position="58"/>
    </location>
</feature>
<dbReference type="VEuPathDB" id="FungiDB:SJAG_02962"/>
<dbReference type="Proteomes" id="UP000001744">
    <property type="component" value="Unassembled WGS sequence"/>
</dbReference>
<evidence type="ECO:0000256" key="5">
    <source>
        <dbReference type="ARBA" id="ARBA00023136"/>
    </source>
</evidence>
<dbReference type="Pfam" id="PF07690">
    <property type="entry name" value="MFS_1"/>
    <property type="match status" value="1"/>
</dbReference>
<keyword evidence="4 6" id="KW-1133">Transmembrane helix</keyword>
<dbReference type="Gene3D" id="1.20.1250.20">
    <property type="entry name" value="MFS general substrate transporter like domains"/>
    <property type="match status" value="1"/>
</dbReference>
<feature type="transmembrane region" description="Helical" evidence="6">
    <location>
        <begin position="78"/>
        <end position="97"/>
    </location>
</feature>
<accession>B6K2Y7</accession>
<dbReference type="EMBL" id="KE651167">
    <property type="protein sequence ID" value="EEB07844.1"/>
    <property type="molecule type" value="Genomic_DNA"/>
</dbReference>
<dbReference type="InterPro" id="IPR036259">
    <property type="entry name" value="MFS_trans_sf"/>
</dbReference>
<dbReference type="CDD" id="cd17323">
    <property type="entry name" value="MFS_Tpo1_MDR_like"/>
    <property type="match status" value="1"/>
</dbReference>
<dbReference type="eggNOG" id="KOG0255">
    <property type="taxonomic scope" value="Eukaryota"/>
</dbReference>
<sequence>MSLSSKENEKRENEITVQEIDELFGPNHPAHPQHWSALKRWSILFVYCLLQVYVLWSSSAYGSTVSQVMEYFHISSQVAYLNMSMNILGNGLGPIFLGPLSDIGGRKPVYICALLVYILFNLACALPRNITQMVICSFICGLAGSTALTNVASSVTDMWGDKDSGVPMGLFVWTCSWLSIGGPIGAALVENPKLGWRWLYWLNMIVGGAFVFVLLCVPETLPIKVIYQYEKKQEHKLRLVPLVSFKQALRNVNFVATMGLRMMIREPIIMVLGCYNGFAYGTNYFFLNAIWPVFYDHYKMTFMGANCTYLTNIVSHGLVFFYQPVQDWLYRRDRKRNGDKSRPEAHFISALFTSTLFPAGMFLFAFTCMTHHHWIVPIIGWCMLGFANSHNWCNMLVYLSDAYPALSASAIAAFTFPSFAGATAFTHISLVMFSHMPVKWAVATLAFISLAIPPIVWIIYFFGSKIQAHSSLSGERGYKYLPVRHKN</sequence>
<evidence type="ECO:0000256" key="1">
    <source>
        <dbReference type="ARBA" id="ARBA00004141"/>
    </source>
</evidence>
<dbReference type="GO" id="GO:0022857">
    <property type="term" value="F:transmembrane transporter activity"/>
    <property type="evidence" value="ECO:0000318"/>
    <property type="project" value="GO_Central"/>
</dbReference>
<feature type="transmembrane region" description="Helical" evidence="6">
    <location>
        <begin position="109"/>
        <end position="126"/>
    </location>
</feature>
<feature type="transmembrane region" description="Helical" evidence="6">
    <location>
        <begin position="268"/>
        <end position="291"/>
    </location>
</feature>
<gene>
    <name evidence="8" type="ORF">SJAG_02962</name>
</gene>